<dbReference type="GO" id="GO:0010181">
    <property type="term" value="F:FMN binding"/>
    <property type="evidence" value="ECO:0007669"/>
    <property type="project" value="InterPro"/>
</dbReference>
<evidence type="ECO:0000259" key="2">
    <source>
        <dbReference type="SMART" id="SM00900"/>
    </source>
</evidence>
<keyword evidence="1" id="KW-0472">Membrane</keyword>
<dbReference type="Pfam" id="PF04205">
    <property type="entry name" value="FMN_bind"/>
    <property type="match status" value="1"/>
</dbReference>
<dbReference type="RefSeq" id="WP_207598084.1">
    <property type="nucleotide sequence ID" value="NZ_JAFNJU010000001.1"/>
</dbReference>
<sequence>MRKNKWFRIVVIVIVIVATGSVLIYSTLSDNLEKLTNEPIHDVELSEIPDGSYVGEYSVFPVHVKVEVLMKDHEISDIVILEHDHGKGADAEAITDTILEQQSLDVDAVSGATYSSLVIIKAVEDALIH</sequence>
<dbReference type="AlphaFoldDB" id="A0A939KI39"/>
<feature type="transmembrane region" description="Helical" evidence="1">
    <location>
        <begin position="6"/>
        <end position="25"/>
    </location>
</feature>
<dbReference type="EMBL" id="JAFNJU010000001">
    <property type="protein sequence ID" value="MBO1263566.1"/>
    <property type="molecule type" value="Genomic_DNA"/>
</dbReference>
<comment type="caution">
    <text evidence="3">The sequence shown here is derived from an EMBL/GenBank/DDBJ whole genome shotgun (WGS) entry which is preliminary data.</text>
</comment>
<dbReference type="SMART" id="SM00900">
    <property type="entry name" value="FMN_bind"/>
    <property type="match status" value="1"/>
</dbReference>
<evidence type="ECO:0000256" key="1">
    <source>
        <dbReference type="SAM" id="Phobius"/>
    </source>
</evidence>
<proteinExistence type="predicted"/>
<dbReference type="Gene3D" id="3.90.1010.20">
    <property type="match status" value="1"/>
</dbReference>
<dbReference type="InterPro" id="IPR007329">
    <property type="entry name" value="FMN-bd"/>
</dbReference>
<dbReference type="Proteomes" id="UP000664218">
    <property type="component" value="Unassembled WGS sequence"/>
</dbReference>
<name>A0A939KI39_9CLOT</name>
<dbReference type="GO" id="GO:0016020">
    <property type="term" value="C:membrane"/>
    <property type="evidence" value="ECO:0007669"/>
    <property type="project" value="InterPro"/>
</dbReference>
<gene>
    <name evidence="3" type="ORF">J3A84_00740</name>
</gene>
<keyword evidence="1" id="KW-1133">Transmembrane helix</keyword>
<evidence type="ECO:0000313" key="3">
    <source>
        <dbReference type="EMBL" id="MBO1263566.1"/>
    </source>
</evidence>
<keyword evidence="4" id="KW-1185">Reference proteome</keyword>
<protein>
    <submittedName>
        <fullName evidence="3">FMN-binding protein</fullName>
    </submittedName>
</protein>
<reference evidence="3" key="1">
    <citation type="submission" date="2021-03" db="EMBL/GenBank/DDBJ databases">
        <title>Proteiniclasticum marinus sp. nov., isolated from tidal flat sediment.</title>
        <authorList>
            <person name="Namirimu T."/>
            <person name="Yang J.-A."/>
            <person name="Yang S.-H."/>
            <person name="Kim Y.-J."/>
            <person name="Kwon K.K."/>
        </authorList>
    </citation>
    <scope>NUCLEOTIDE SEQUENCE</scope>
    <source>
        <strain evidence="3">SCR006</strain>
    </source>
</reference>
<organism evidence="3 4">
    <name type="scientific">Proteiniclasticum aestuarii</name>
    <dbReference type="NCBI Taxonomy" id="2817862"/>
    <lineage>
        <taxon>Bacteria</taxon>
        <taxon>Bacillati</taxon>
        <taxon>Bacillota</taxon>
        <taxon>Clostridia</taxon>
        <taxon>Eubacteriales</taxon>
        <taxon>Clostridiaceae</taxon>
        <taxon>Proteiniclasticum</taxon>
    </lineage>
</organism>
<feature type="domain" description="FMN-binding" evidence="2">
    <location>
        <begin position="56"/>
        <end position="129"/>
    </location>
</feature>
<accession>A0A939KI39</accession>
<evidence type="ECO:0000313" key="4">
    <source>
        <dbReference type="Proteomes" id="UP000664218"/>
    </source>
</evidence>
<keyword evidence="1" id="KW-0812">Transmembrane</keyword>